<evidence type="ECO:0000313" key="10">
    <source>
        <dbReference type="Proteomes" id="UP000069549"/>
    </source>
</evidence>
<dbReference type="Gene3D" id="1.20.5.2050">
    <property type="match status" value="1"/>
</dbReference>
<evidence type="ECO:0000256" key="5">
    <source>
        <dbReference type="ARBA" id="ARBA00023242"/>
    </source>
</evidence>
<dbReference type="InterPro" id="IPR001471">
    <property type="entry name" value="AP2/ERF_dom"/>
</dbReference>
<evidence type="ECO:0000259" key="8">
    <source>
        <dbReference type="Pfam" id="PF14733"/>
    </source>
</evidence>
<organism evidence="9 10">
    <name type="scientific">Plasmodium berghei</name>
    <dbReference type="NCBI Taxonomy" id="5821"/>
    <lineage>
        <taxon>Eukaryota</taxon>
        <taxon>Sar</taxon>
        <taxon>Alveolata</taxon>
        <taxon>Apicomplexa</taxon>
        <taxon>Aconoidasida</taxon>
        <taxon>Haemosporida</taxon>
        <taxon>Plasmodiidae</taxon>
        <taxon>Plasmodium</taxon>
        <taxon>Plasmodium (Vinckeia)</taxon>
    </lineage>
</organism>
<keyword evidence="2" id="KW-0805">Transcription regulation</keyword>
<accession>A0A122IP15</accession>
<keyword evidence="5" id="KW-0539">Nucleus</keyword>
<dbReference type="VEuPathDB" id="PlasmoDB:PBANKA_1313200"/>
<feature type="compositionally biased region" description="Acidic residues" evidence="6">
    <location>
        <begin position="36"/>
        <end position="45"/>
    </location>
</feature>
<protein>
    <submittedName>
        <fullName evidence="9">Transcription factor with AP2 domain(S), putative</fullName>
    </submittedName>
</protein>
<dbReference type="InterPro" id="IPR028078">
    <property type="entry name" value="ACDC"/>
</dbReference>
<dbReference type="AlphaFoldDB" id="A0A122IP15"/>
<proteinExistence type="predicted"/>
<evidence type="ECO:0000256" key="1">
    <source>
        <dbReference type="ARBA" id="ARBA00004123"/>
    </source>
</evidence>
<sequence>MMINYANSQNPNQAQEASDGPNPSQNSIEDKTQETNENDSYDYTDDNGKNKGVWYNARTKCWLACVKGSGRHLRVFSVKKHGYKKAKRLAVECKNATFYNYNNNSMPNGVKHENRSNCYNSSNSNEENNNKSEDGRNIREHVENYKMSNSVKFTNNNYNNMDEYINTKEMKYPKNKKNNNGDIYTHIPYDDNTNFSKNNILMENDNLNINDGILNKKRRYNTRRCNYKYGNGVEKNQENGNSDILGNNINASINNTNANIKFFKNMNDLNNEENEEYNNNLYSILKGDGISINTMDDNMYRKYDKVYENGLNNCQIENQKKNNKIKDKISCLVKSSKSSFTATTDDRNNNNHNFTANYNNINNINIMNGNKNFNFSANTTNSKHNNIQRNYNNNIDNHVSNTNIIGNNNCLITDKDFQIDSPEQTNEEMIFIKGGNYDYNENIRKKNKYNNECEGTFIFSHEYYSDYGNKNNEDAKTNFIDLTREALALILKDLKKNVIPKIPVGIEKRERYSNSLRLCLKSAKLTKHINELEPYLELFSECIKNNKLPSHMNLNAQLFYLDKL</sequence>
<dbReference type="Proteomes" id="UP000069549">
    <property type="component" value="Chromosome 13"/>
</dbReference>
<dbReference type="EMBL" id="LT160033">
    <property type="protein sequence ID" value="CXI90923.1"/>
    <property type="molecule type" value="Genomic_DNA"/>
</dbReference>
<keyword evidence="3" id="KW-0238">DNA-binding</keyword>
<name>A0A122IP15_PLABE</name>
<dbReference type="GO" id="GO:0005634">
    <property type="term" value="C:nucleus"/>
    <property type="evidence" value="ECO:0007669"/>
    <property type="project" value="UniProtKB-SubCell"/>
</dbReference>
<gene>
    <name evidence="9" type="primary">ApiAP2</name>
    <name evidence="9" type="ORF">PBK173_000373800</name>
</gene>
<evidence type="ECO:0000259" key="7">
    <source>
        <dbReference type="Pfam" id="PF00847"/>
    </source>
</evidence>
<evidence type="ECO:0000256" key="3">
    <source>
        <dbReference type="ARBA" id="ARBA00023125"/>
    </source>
</evidence>
<evidence type="ECO:0000256" key="6">
    <source>
        <dbReference type="SAM" id="MobiDB-lite"/>
    </source>
</evidence>
<feature type="region of interest" description="Disordered" evidence="6">
    <location>
        <begin position="1"/>
        <end position="49"/>
    </location>
</feature>
<dbReference type="OMA" id="FSNDCYS"/>
<feature type="compositionally biased region" description="Polar residues" evidence="6">
    <location>
        <begin position="1"/>
        <end position="27"/>
    </location>
</feature>
<feature type="domain" description="AP2-coincident C-terminal" evidence="8">
    <location>
        <begin position="475"/>
        <end position="564"/>
    </location>
</feature>
<evidence type="ECO:0000313" key="9">
    <source>
        <dbReference type="EMBL" id="CXI90923.1"/>
    </source>
</evidence>
<feature type="compositionally biased region" description="Low complexity" evidence="6">
    <location>
        <begin position="116"/>
        <end position="127"/>
    </location>
</feature>
<feature type="region of interest" description="Disordered" evidence="6">
    <location>
        <begin position="102"/>
        <end position="136"/>
    </location>
</feature>
<evidence type="ECO:0000256" key="2">
    <source>
        <dbReference type="ARBA" id="ARBA00023015"/>
    </source>
</evidence>
<feature type="domain" description="AP2/ERF" evidence="7">
    <location>
        <begin position="49"/>
        <end position="96"/>
    </location>
</feature>
<comment type="subcellular location">
    <subcellularLocation>
        <location evidence="1">Nucleus</location>
    </subcellularLocation>
</comment>
<reference evidence="9 10" key="1">
    <citation type="submission" date="2016-02" db="EMBL/GenBank/DDBJ databases">
        <authorList>
            <consortium name="Pathogen Informatics"/>
        </authorList>
    </citation>
    <scope>NUCLEOTIDE SEQUENCE [LARGE SCALE GENOMIC DNA]</scope>
    <source>
        <strain evidence="9 10">K173</strain>
    </source>
</reference>
<keyword evidence="4" id="KW-0804">Transcription</keyword>
<evidence type="ECO:0000256" key="4">
    <source>
        <dbReference type="ARBA" id="ARBA00023163"/>
    </source>
</evidence>
<dbReference type="Pfam" id="PF00847">
    <property type="entry name" value="AP2"/>
    <property type="match status" value="1"/>
</dbReference>
<dbReference type="GO" id="GO:0003677">
    <property type="term" value="F:DNA binding"/>
    <property type="evidence" value="ECO:0007669"/>
    <property type="project" value="UniProtKB-KW"/>
</dbReference>
<dbReference type="Pfam" id="PF14733">
    <property type="entry name" value="ACDC"/>
    <property type="match status" value="1"/>
</dbReference>
<dbReference type="GO" id="GO:0003700">
    <property type="term" value="F:DNA-binding transcription factor activity"/>
    <property type="evidence" value="ECO:0007669"/>
    <property type="project" value="InterPro"/>
</dbReference>